<sequence>MNRRLGLAAALVLSGCATGMSEEECAGANWRAIGERDGLYGETLEKLDERAAQCGSFGLPADIEAYQAGRERGLRRYCTPDAGFDAGLNGRPYRGVCPPPAESAFLDEYDIGLRLYRLTRAHESAIEAYEDALDALESRRHGLRRARAKLRSEDLSDEERSKLQREIDRHRREIDRIERDLPRLSAEIDSALGRLEDYRAFLRRRR</sequence>
<proteinExistence type="predicted"/>
<dbReference type="Proteomes" id="UP000198346">
    <property type="component" value="Unassembled WGS sequence"/>
</dbReference>
<gene>
    <name evidence="2" type="ORF">SAMN06297382_0225</name>
</gene>
<reference evidence="2 3" key="1">
    <citation type="submission" date="2017-07" db="EMBL/GenBank/DDBJ databases">
        <authorList>
            <person name="Sun Z.S."/>
            <person name="Albrecht U."/>
            <person name="Echele G."/>
            <person name="Lee C.C."/>
        </authorList>
    </citation>
    <scope>NUCLEOTIDE SEQUENCE [LARGE SCALE GENOMIC DNA]</scope>
    <source>
        <strain evidence="2 3">CGMCC 1.12710</strain>
    </source>
</reference>
<dbReference type="OrthoDB" id="5917215at2"/>
<evidence type="ECO:0008006" key="4">
    <source>
        <dbReference type="Google" id="ProtNLM"/>
    </source>
</evidence>
<dbReference type="InterPro" id="IPR021242">
    <property type="entry name" value="DUF2799"/>
</dbReference>
<keyword evidence="3" id="KW-1185">Reference proteome</keyword>
<organism evidence="2 3">
    <name type="scientific">Amphiplicatus metriothermophilus</name>
    <dbReference type="NCBI Taxonomy" id="1519374"/>
    <lineage>
        <taxon>Bacteria</taxon>
        <taxon>Pseudomonadati</taxon>
        <taxon>Pseudomonadota</taxon>
        <taxon>Alphaproteobacteria</taxon>
        <taxon>Parvularculales</taxon>
        <taxon>Parvularculaceae</taxon>
        <taxon>Amphiplicatus</taxon>
    </lineage>
</organism>
<evidence type="ECO:0000313" key="2">
    <source>
        <dbReference type="EMBL" id="SNT67732.1"/>
    </source>
</evidence>
<accession>A0A239PIU4</accession>
<keyword evidence="1" id="KW-0175">Coiled coil</keyword>
<dbReference type="EMBL" id="FZQA01000001">
    <property type="protein sequence ID" value="SNT67732.1"/>
    <property type="molecule type" value="Genomic_DNA"/>
</dbReference>
<feature type="coiled-coil region" evidence="1">
    <location>
        <begin position="119"/>
        <end position="194"/>
    </location>
</feature>
<dbReference type="Pfam" id="PF10973">
    <property type="entry name" value="DUF2799"/>
    <property type="match status" value="1"/>
</dbReference>
<evidence type="ECO:0000313" key="3">
    <source>
        <dbReference type="Proteomes" id="UP000198346"/>
    </source>
</evidence>
<dbReference type="PROSITE" id="PS51257">
    <property type="entry name" value="PROKAR_LIPOPROTEIN"/>
    <property type="match status" value="1"/>
</dbReference>
<evidence type="ECO:0000256" key="1">
    <source>
        <dbReference type="SAM" id="Coils"/>
    </source>
</evidence>
<dbReference type="AlphaFoldDB" id="A0A239PIU4"/>
<dbReference type="RefSeq" id="WP_089410750.1">
    <property type="nucleotide sequence ID" value="NZ_FZQA01000001.1"/>
</dbReference>
<protein>
    <recommendedName>
        <fullName evidence="4">DUF2799 domain-containing protein</fullName>
    </recommendedName>
</protein>
<name>A0A239PIU4_9PROT</name>